<dbReference type="Gene3D" id="1.10.10.60">
    <property type="entry name" value="Homeodomain-like"/>
    <property type="match status" value="1"/>
</dbReference>
<dbReference type="PROSITE" id="PS50977">
    <property type="entry name" value="HTH_TETR_2"/>
    <property type="match status" value="1"/>
</dbReference>
<dbReference type="PROSITE" id="PS01081">
    <property type="entry name" value="HTH_TETR_1"/>
    <property type="match status" value="1"/>
</dbReference>
<dbReference type="AlphaFoldDB" id="A0A556APN6"/>
<dbReference type="PRINTS" id="PR00455">
    <property type="entry name" value="HTHTETR"/>
</dbReference>
<dbReference type="GO" id="GO:0003700">
    <property type="term" value="F:DNA-binding transcription factor activity"/>
    <property type="evidence" value="ECO:0007669"/>
    <property type="project" value="TreeGrafter"/>
</dbReference>
<dbReference type="Pfam" id="PF17932">
    <property type="entry name" value="TetR_C_24"/>
    <property type="match status" value="1"/>
</dbReference>
<accession>A0A556APN6</accession>
<evidence type="ECO:0000256" key="1">
    <source>
        <dbReference type="ARBA" id="ARBA00022491"/>
    </source>
</evidence>
<keyword evidence="1" id="KW-0678">Repressor</keyword>
<dbReference type="GO" id="GO:0000976">
    <property type="term" value="F:transcription cis-regulatory region binding"/>
    <property type="evidence" value="ECO:0007669"/>
    <property type="project" value="TreeGrafter"/>
</dbReference>
<proteinExistence type="predicted"/>
<evidence type="ECO:0000256" key="2">
    <source>
        <dbReference type="ARBA" id="ARBA00023015"/>
    </source>
</evidence>
<dbReference type="SUPFAM" id="SSF48498">
    <property type="entry name" value="Tetracyclin repressor-like, C-terminal domain"/>
    <property type="match status" value="1"/>
</dbReference>
<dbReference type="InterPro" id="IPR050109">
    <property type="entry name" value="HTH-type_TetR-like_transc_reg"/>
</dbReference>
<feature type="compositionally biased region" description="Basic residues" evidence="6">
    <location>
        <begin position="203"/>
        <end position="213"/>
    </location>
</feature>
<feature type="region of interest" description="Disordered" evidence="6">
    <location>
        <begin position="194"/>
        <end position="213"/>
    </location>
</feature>
<dbReference type="InterPro" id="IPR036271">
    <property type="entry name" value="Tet_transcr_reg_TetR-rel_C_sf"/>
</dbReference>
<reference evidence="8 9" key="1">
    <citation type="submission" date="2019-07" db="EMBL/GenBank/DDBJ databases">
        <title>Qingshengfaniella alkalisoli gen. nov., sp. nov., isolated from saline soil.</title>
        <authorList>
            <person name="Xu L."/>
            <person name="Huang X.-X."/>
            <person name="Sun J.-Q."/>
        </authorList>
    </citation>
    <scope>NUCLEOTIDE SEQUENCE [LARGE SCALE GENOMIC DNA]</scope>
    <source>
        <strain evidence="8 9">DSM 27279</strain>
    </source>
</reference>
<name>A0A556APN6_9BURK</name>
<gene>
    <name evidence="8" type="ORF">FOZ76_11990</name>
</gene>
<evidence type="ECO:0000256" key="4">
    <source>
        <dbReference type="ARBA" id="ARBA00023163"/>
    </source>
</evidence>
<evidence type="ECO:0000313" key="8">
    <source>
        <dbReference type="EMBL" id="TSH94855.1"/>
    </source>
</evidence>
<feature type="domain" description="HTH tetR-type" evidence="7">
    <location>
        <begin position="2"/>
        <end position="62"/>
    </location>
</feature>
<dbReference type="InterPro" id="IPR001647">
    <property type="entry name" value="HTH_TetR"/>
</dbReference>
<keyword evidence="9" id="KW-1185">Reference proteome</keyword>
<dbReference type="Pfam" id="PF00440">
    <property type="entry name" value="TetR_N"/>
    <property type="match status" value="1"/>
</dbReference>
<evidence type="ECO:0000256" key="6">
    <source>
        <dbReference type="SAM" id="MobiDB-lite"/>
    </source>
</evidence>
<dbReference type="Gene3D" id="1.10.357.10">
    <property type="entry name" value="Tetracycline Repressor, domain 2"/>
    <property type="match status" value="1"/>
</dbReference>
<comment type="caution">
    <text evidence="8">The sequence shown here is derived from an EMBL/GenBank/DDBJ whole genome shotgun (WGS) entry which is preliminary data.</text>
</comment>
<dbReference type="RefSeq" id="WP_143948501.1">
    <property type="nucleotide sequence ID" value="NZ_BAABMB010000001.1"/>
</dbReference>
<dbReference type="EMBL" id="VLTJ01000023">
    <property type="protein sequence ID" value="TSH94855.1"/>
    <property type="molecule type" value="Genomic_DNA"/>
</dbReference>
<evidence type="ECO:0000313" key="9">
    <source>
        <dbReference type="Proteomes" id="UP000318405"/>
    </source>
</evidence>
<dbReference type="InterPro" id="IPR009057">
    <property type="entry name" value="Homeodomain-like_sf"/>
</dbReference>
<dbReference type="SUPFAM" id="SSF46689">
    <property type="entry name" value="Homeodomain-like"/>
    <property type="match status" value="1"/>
</dbReference>
<keyword evidence="2" id="KW-0805">Transcription regulation</keyword>
<dbReference type="Proteomes" id="UP000318405">
    <property type="component" value="Unassembled WGS sequence"/>
</dbReference>
<dbReference type="PANTHER" id="PTHR30055">
    <property type="entry name" value="HTH-TYPE TRANSCRIPTIONAL REGULATOR RUTR"/>
    <property type="match status" value="1"/>
</dbReference>
<feature type="DNA-binding region" description="H-T-H motif" evidence="5">
    <location>
        <begin position="25"/>
        <end position="44"/>
    </location>
</feature>
<evidence type="ECO:0000256" key="5">
    <source>
        <dbReference type="PROSITE-ProRule" id="PRU00335"/>
    </source>
</evidence>
<evidence type="ECO:0000256" key="3">
    <source>
        <dbReference type="ARBA" id="ARBA00023125"/>
    </source>
</evidence>
<dbReference type="PANTHER" id="PTHR30055:SF240">
    <property type="entry name" value="HTH-TYPE TRANSCRIPTIONAL REGULATOR ACRR"/>
    <property type="match status" value="1"/>
</dbReference>
<dbReference type="InterPro" id="IPR041490">
    <property type="entry name" value="KstR2_TetR_C"/>
</dbReference>
<dbReference type="OrthoDB" id="5293556at2"/>
<sequence length="213" mass="23913">MEKREDQILRAAVGIFGSRGYERTSLQDIADVVGVTKPALYYYFRDKDTLYARVVVEALRQLVDYVEARVSRHSEPEDRLREFLMSAATFLGEHRETWLLASGGFWSAATGDYREEALRLRDHFEGMLRDALAQAISAGALRSVDVALAGRLLLSGLNQMHRWHSPDGPLSVVEVADRYLDFVLNGLRAERPAAVSEPPAGARRARRARSPVK</sequence>
<keyword evidence="3 5" id="KW-0238">DNA-binding</keyword>
<dbReference type="InterPro" id="IPR023772">
    <property type="entry name" value="DNA-bd_HTH_TetR-type_CS"/>
</dbReference>
<keyword evidence="4" id="KW-0804">Transcription</keyword>
<organism evidence="8 9">
    <name type="scientific">Verticiella sediminum</name>
    <dbReference type="NCBI Taxonomy" id="1247510"/>
    <lineage>
        <taxon>Bacteria</taxon>
        <taxon>Pseudomonadati</taxon>
        <taxon>Pseudomonadota</taxon>
        <taxon>Betaproteobacteria</taxon>
        <taxon>Burkholderiales</taxon>
        <taxon>Alcaligenaceae</taxon>
        <taxon>Verticiella</taxon>
    </lineage>
</organism>
<evidence type="ECO:0000259" key="7">
    <source>
        <dbReference type="PROSITE" id="PS50977"/>
    </source>
</evidence>
<protein>
    <submittedName>
        <fullName evidence="8">TetR/AcrR family transcriptional regulator</fullName>
    </submittedName>
</protein>